<organism evidence="7 8">
    <name type="scientific">Lacibacter luteus</name>
    <dbReference type="NCBI Taxonomy" id="2508719"/>
    <lineage>
        <taxon>Bacteria</taxon>
        <taxon>Pseudomonadati</taxon>
        <taxon>Bacteroidota</taxon>
        <taxon>Chitinophagia</taxon>
        <taxon>Chitinophagales</taxon>
        <taxon>Chitinophagaceae</taxon>
        <taxon>Lacibacter</taxon>
    </lineage>
</organism>
<dbReference type="Pfam" id="PF07495">
    <property type="entry name" value="Y_Y_Y"/>
    <property type="match status" value="1"/>
</dbReference>
<proteinExistence type="predicted"/>
<evidence type="ECO:0000313" key="8">
    <source>
        <dbReference type="Proteomes" id="UP000290204"/>
    </source>
</evidence>
<keyword evidence="5" id="KW-0732">Signal</keyword>
<protein>
    <recommendedName>
        <fullName evidence="6">Histidine kinase domain-containing protein</fullName>
    </recommendedName>
</protein>
<dbReference type="InterPro" id="IPR036890">
    <property type="entry name" value="HATPase_C_sf"/>
</dbReference>
<dbReference type="GO" id="GO:0046983">
    <property type="term" value="F:protein dimerization activity"/>
    <property type="evidence" value="ECO:0007669"/>
    <property type="project" value="InterPro"/>
</dbReference>
<dbReference type="RefSeq" id="WP_129129475.1">
    <property type="nucleotide sequence ID" value="NZ_SDHW01000001.1"/>
</dbReference>
<keyword evidence="4" id="KW-0812">Transmembrane</keyword>
<keyword evidence="8" id="KW-1185">Reference proteome</keyword>
<sequence length="1013" mass="115831">MRFCTLLLFIFFSVNCSAQFPAEIRFTNYNRSNGLSEEFVNNITQDSRGYLWLGSREGLIRFDGLYFKTWYANTNDSTKFYSNNISVIEEYKPGWLLFISGANLWQINIFNHQLKKISRFSSADIIVHPHRLNSTRWYISKKDSFYITNNDFTVLHSFAINKFYPAGSLVDCYPLQNSWLMLYIHGTDKKYLVNYETKQVLPFNLKNERLDSRAAFYTPVLYDNGMQRLYLSTYFNGNFYCDLQLPQNTNYTPLPFLQQPNGAIRKMMLLPGNKMIQAGDFGLYFVSDTGRNVFKADAFTGNMQTSDAVLSICKTNEQLYWIATMNGISRFSLDEPVFKYSSPEAKDLSIDDIKSMIKTDANTIYLLTERNSLLKFNKQEKKFTQVEKKIAYAWTAVKLTEDILIGGAGQKLAVYNIASGKTNYPAFLQPYYTANTDLVTLIYKARNGDTWYSCNGGAGIMRSPAGSSQLIQYSRQSSPPTFSHSYVHCAAEDSNGNIWWGNNKSAQLLKWNTTTRQFEEKFIGALLPQYNGTNGINHLYVDASDNLWIALDGAGLIKYNVNTRLGDYYDINKGLPADGVTSITGDSQKRIWLGTRKGLGCYLPEKNKIVTFTTYDGLPNDNFESRGVLYDKETNLLYIGSKNTLIWFNPDTLLNKTILQQPKVFIDAMFVNSKPWYFENEKNITLQADENNIEFSFSAVDYARNNQLQFQYKLSGTGNNWTETGESRSVSFNNLPYGSYTLSIRCKYKETDTWKETSYPFTFTILTPWYKKTWFMLLLIAATAIIAAQFLRLYYLRQMEKQKILIEKELAIEQERTRMARELHDGLGSMLSGIKHSFSAMENQMDMNETQQQRFQFNIEKINETITELRSISHSMATDNMLKFGFVNSLQDYCRNISQPAGLNISFSAIETTNINLSEEVSLHLFRIIQELIQNIIKHAKANNAIVQLSGANNKLSVTVEDDGTGFDLNNISQKEGIGLKNIAARLKIIKGVIDYKSEKGKGTSVLIEIPLT</sequence>
<feature type="domain" description="Histidine kinase" evidence="6">
    <location>
        <begin position="822"/>
        <end position="1013"/>
    </location>
</feature>
<dbReference type="InterPro" id="IPR011712">
    <property type="entry name" value="Sig_transdc_His_kin_sub3_dim/P"/>
</dbReference>
<evidence type="ECO:0000256" key="5">
    <source>
        <dbReference type="SAM" id="SignalP"/>
    </source>
</evidence>
<accession>A0A4Q1CM57</accession>
<evidence type="ECO:0000256" key="1">
    <source>
        <dbReference type="ARBA" id="ARBA00022679"/>
    </source>
</evidence>
<dbReference type="Gene3D" id="2.60.40.10">
    <property type="entry name" value="Immunoglobulins"/>
    <property type="match status" value="1"/>
</dbReference>
<dbReference type="SUPFAM" id="SSF55874">
    <property type="entry name" value="ATPase domain of HSP90 chaperone/DNA topoisomerase II/histidine kinase"/>
    <property type="match status" value="1"/>
</dbReference>
<dbReference type="Proteomes" id="UP000290204">
    <property type="component" value="Unassembled WGS sequence"/>
</dbReference>
<dbReference type="Pfam" id="PF07494">
    <property type="entry name" value="Reg_prop"/>
    <property type="match status" value="2"/>
</dbReference>
<dbReference type="AlphaFoldDB" id="A0A4Q1CM57"/>
<dbReference type="SUPFAM" id="SSF63829">
    <property type="entry name" value="Calcium-dependent phosphotriesterase"/>
    <property type="match status" value="1"/>
</dbReference>
<name>A0A4Q1CM57_9BACT</name>
<keyword evidence="2" id="KW-0418">Kinase</keyword>
<dbReference type="PROSITE" id="PS50109">
    <property type="entry name" value="HIS_KIN"/>
    <property type="match status" value="1"/>
</dbReference>
<dbReference type="PANTHER" id="PTHR24421">
    <property type="entry name" value="NITRATE/NITRITE SENSOR PROTEIN NARX-RELATED"/>
    <property type="match status" value="1"/>
</dbReference>
<dbReference type="Pfam" id="PF07730">
    <property type="entry name" value="HisKA_3"/>
    <property type="match status" value="1"/>
</dbReference>
<dbReference type="SMART" id="SM00387">
    <property type="entry name" value="HATPase_c"/>
    <property type="match status" value="1"/>
</dbReference>
<evidence type="ECO:0000256" key="4">
    <source>
        <dbReference type="SAM" id="Phobius"/>
    </source>
</evidence>
<feature type="chain" id="PRO_5020205395" description="Histidine kinase domain-containing protein" evidence="5">
    <location>
        <begin position="19"/>
        <end position="1013"/>
    </location>
</feature>
<keyword evidence="4" id="KW-1133">Transmembrane helix</keyword>
<dbReference type="InterPro" id="IPR013783">
    <property type="entry name" value="Ig-like_fold"/>
</dbReference>
<dbReference type="InterPro" id="IPR015943">
    <property type="entry name" value="WD40/YVTN_repeat-like_dom_sf"/>
</dbReference>
<evidence type="ECO:0000313" key="7">
    <source>
        <dbReference type="EMBL" id="RXK62103.1"/>
    </source>
</evidence>
<keyword evidence="4" id="KW-0472">Membrane</keyword>
<feature type="transmembrane region" description="Helical" evidence="4">
    <location>
        <begin position="774"/>
        <end position="795"/>
    </location>
</feature>
<dbReference type="InterPro" id="IPR011123">
    <property type="entry name" value="Y_Y_Y"/>
</dbReference>
<dbReference type="Pfam" id="PF02518">
    <property type="entry name" value="HATPase_c"/>
    <property type="match status" value="1"/>
</dbReference>
<dbReference type="Gene3D" id="2.130.10.10">
    <property type="entry name" value="YVTN repeat-like/Quinoprotein amine dehydrogenase"/>
    <property type="match status" value="3"/>
</dbReference>
<dbReference type="Gene3D" id="3.30.565.10">
    <property type="entry name" value="Histidine kinase-like ATPase, C-terminal domain"/>
    <property type="match status" value="1"/>
</dbReference>
<comment type="caution">
    <text evidence="7">The sequence shown here is derived from an EMBL/GenBank/DDBJ whole genome shotgun (WGS) entry which is preliminary data.</text>
</comment>
<dbReference type="GO" id="GO:0016020">
    <property type="term" value="C:membrane"/>
    <property type="evidence" value="ECO:0007669"/>
    <property type="project" value="InterPro"/>
</dbReference>
<dbReference type="InterPro" id="IPR005467">
    <property type="entry name" value="His_kinase_dom"/>
</dbReference>
<dbReference type="EMBL" id="SDHW01000001">
    <property type="protein sequence ID" value="RXK62103.1"/>
    <property type="molecule type" value="Genomic_DNA"/>
</dbReference>
<dbReference type="InterPro" id="IPR050482">
    <property type="entry name" value="Sensor_HK_TwoCompSys"/>
</dbReference>
<feature type="signal peptide" evidence="5">
    <location>
        <begin position="1"/>
        <end position="18"/>
    </location>
</feature>
<dbReference type="InterPro" id="IPR011110">
    <property type="entry name" value="Reg_prop"/>
</dbReference>
<reference evidence="7 8" key="1">
    <citation type="submission" date="2019-01" db="EMBL/GenBank/DDBJ databases">
        <title>Lacibacter sp. strain TTM-7.</title>
        <authorList>
            <person name="Chen W.-M."/>
        </authorList>
    </citation>
    <scope>NUCLEOTIDE SEQUENCE [LARGE SCALE GENOMIC DNA]</scope>
    <source>
        <strain evidence="7 8">TTM-7</strain>
    </source>
</reference>
<keyword evidence="3" id="KW-0902">Two-component regulatory system</keyword>
<keyword evidence="1" id="KW-0808">Transferase</keyword>
<evidence type="ECO:0000256" key="3">
    <source>
        <dbReference type="ARBA" id="ARBA00023012"/>
    </source>
</evidence>
<dbReference type="OrthoDB" id="9778366at2"/>
<dbReference type="InterPro" id="IPR003594">
    <property type="entry name" value="HATPase_dom"/>
</dbReference>
<dbReference type="CDD" id="cd16917">
    <property type="entry name" value="HATPase_UhpB-NarQ-NarX-like"/>
    <property type="match status" value="1"/>
</dbReference>
<gene>
    <name evidence="7" type="ORF">ESA94_03565</name>
</gene>
<dbReference type="GO" id="GO:0000155">
    <property type="term" value="F:phosphorelay sensor kinase activity"/>
    <property type="evidence" value="ECO:0007669"/>
    <property type="project" value="InterPro"/>
</dbReference>
<evidence type="ECO:0000259" key="6">
    <source>
        <dbReference type="PROSITE" id="PS50109"/>
    </source>
</evidence>
<dbReference type="Gene3D" id="1.20.5.1930">
    <property type="match status" value="1"/>
</dbReference>
<evidence type="ECO:0000256" key="2">
    <source>
        <dbReference type="ARBA" id="ARBA00022777"/>
    </source>
</evidence>